<organism evidence="2 3">
    <name type="scientific">Nesidiocoris tenuis</name>
    <dbReference type="NCBI Taxonomy" id="355587"/>
    <lineage>
        <taxon>Eukaryota</taxon>
        <taxon>Metazoa</taxon>
        <taxon>Ecdysozoa</taxon>
        <taxon>Arthropoda</taxon>
        <taxon>Hexapoda</taxon>
        <taxon>Insecta</taxon>
        <taxon>Pterygota</taxon>
        <taxon>Neoptera</taxon>
        <taxon>Paraneoptera</taxon>
        <taxon>Hemiptera</taxon>
        <taxon>Heteroptera</taxon>
        <taxon>Panheteroptera</taxon>
        <taxon>Cimicomorpha</taxon>
        <taxon>Miridae</taxon>
        <taxon>Dicyphina</taxon>
        <taxon>Nesidiocoris</taxon>
    </lineage>
</organism>
<feature type="region of interest" description="Disordered" evidence="1">
    <location>
        <begin position="1"/>
        <end position="21"/>
    </location>
</feature>
<evidence type="ECO:0000256" key="1">
    <source>
        <dbReference type="SAM" id="MobiDB-lite"/>
    </source>
</evidence>
<feature type="compositionally biased region" description="Polar residues" evidence="1">
    <location>
        <begin position="1"/>
        <end position="19"/>
    </location>
</feature>
<feature type="non-terminal residue" evidence="2">
    <location>
        <position position="87"/>
    </location>
</feature>
<accession>A0A6H5GAH7</accession>
<evidence type="ECO:0000313" key="2">
    <source>
        <dbReference type="EMBL" id="CAA9999326.1"/>
    </source>
</evidence>
<gene>
    <name evidence="2" type="ORF">NTEN_LOCUS5609</name>
</gene>
<protein>
    <submittedName>
        <fullName evidence="2">Uncharacterized protein</fullName>
    </submittedName>
</protein>
<sequence>MSISRIKSSKQLWSSSKNDSGVRDWCELWSIQRANVLQVELKMFSFKSQKIKFQEAKVQEVEFDNIFIWFLQVQISKKLDENSFYRR</sequence>
<dbReference type="Proteomes" id="UP000479000">
    <property type="component" value="Unassembled WGS sequence"/>
</dbReference>
<name>A0A6H5GAH7_9HEMI</name>
<dbReference type="EMBL" id="CADCXU010008657">
    <property type="protein sequence ID" value="CAA9999326.1"/>
    <property type="molecule type" value="Genomic_DNA"/>
</dbReference>
<evidence type="ECO:0000313" key="3">
    <source>
        <dbReference type="Proteomes" id="UP000479000"/>
    </source>
</evidence>
<keyword evidence="3" id="KW-1185">Reference proteome</keyword>
<proteinExistence type="predicted"/>
<reference evidence="2 3" key="1">
    <citation type="submission" date="2020-02" db="EMBL/GenBank/DDBJ databases">
        <authorList>
            <person name="Ferguson B K."/>
        </authorList>
    </citation>
    <scope>NUCLEOTIDE SEQUENCE [LARGE SCALE GENOMIC DNA]</scope>
</reference>
<dbReference type="AlphaFoldDB" id="A0A6H5GAH7"/>